<name>H3G583_PHYRM</name>
<reference evidence="2" key="2">
    <citation type="submission" date="2015-06" db="UniProtKB">
        <authorList>
            <consortium name="EnsemblProtists"/>
        </authorList>
    </citation>
    <scope>IDENTIFICATION</scope>
    <source>
        <strain evidence="2">Pr102</strain>
    </source>
</reference>
<organism evidence="2 3">
    <name type="scientific">Phytophthora ramorum</name>
    <name type="common">Sudden oak death agent</name>
    <dbReference type="NCBI Taxonomy" id="164328"/>
    <lineage>
        <taxon>Eukaryota</taxon>
        <taxon>Sar</taxon>
        <taxon>Stramenopiles</taxon>
        <taxon>Oomycota</taxon>
        <taxon>Peronosporomycetes</taxon>
        <taxon>Peronosporales</taxon>
        <taxon>Peronosporaceae</taxon>
        <taxon>Phytophthora</taxon>
    </lineage>
</organism>
<evidence type="ECO:0000259" key="1">
    <source>
        <dbReference type="Pfam" id="PF07727"/>
    </source>
</evidence>
<dbReference type="Pfam" id="PF07727">
    <property type="entry name" value="RVT_2"/>
    <property type="match status" value="1"/>
</dbReference>
<dbReference type="EMBL" id="DS566116">
    <property type="status" value="NOT_ANNOTATED_CDS"/>
    <property type="molecule type" value="Genomic_DNA"/>
</dbReference>
<accession>H3G583</accession>
<protein>
    <recommendedName>
        <fullName evidence="1">Reverse transcriptase Ty1/copia-type domain-containing protein</fullName>
    </recommendedName>
</protein>
<evidence type="ECO:0000313" key="3">
    <source>
        <dbReference type="Proteomes" id="UP000005238"/>
    </source>
</evidence>
<dbReference type="STRING" id="164328.H3G583"/>
<sequence>TAFLNGYLDEEIYMEQPEGLYCRGKERLVCKLLKSLYSLKEAPRVCYLTLCDYLATMKFRKLAKHRCVFVGKLTERHVTFLSTSMT</sequence>
<dbReference type="Proteomes" id="UP000005238">
    <property type="component" value="Unassembled WGS sequence"/>
</dbReference>
<proteinExistence type="predicted"/>
<reference evidence="3" key="1">
    <citation type="journal article" date="2006" name="Science">
        <title>Phytophthora genome sequences uncover evolutionary origins and mechanisms of pathogenesis.</title>
        <authorList>
            <person name="Tyler B.M."/>
            <person name="Tripathy S."/>
            <person name="Zhang X."/>
            <person name="Dehal P."/>
            <person name="Jiang R.H."/>
            <person name="Aerts A."/>
            <person name="Arredondo F.D."/>
            <person name="Baxter L."/>
            <person name="Bensasson D."/>
            <person name="Beynon J.L."/>
            <person name="Chapman J."/>
            <person name="Damasceno C.M."/>
            <person name="Dorrance A.E."/>
            <person name="Dou D."/>
            <person name="Dickerman A.W."/>
            <person name="Dubchak I.L."/>
            <person name="Garbelotto M."/>
            <person name="Gijzen M."/>
            <person name="Gordon S.G."/>
            <person name="Govers F."/>
            <person name="Grunwald N.J."/>
            <person name="Huang W."/>
            <person name="Ivors K.L."/>
            <person name="Jones R.W."/>
            <person name="Kamoun S."/>
            <person name="Krampis K."/>
            <person name="Lamour K.H."/>
            <person name="Lee M.K."/>
            <person name="McDonald W.H."/>
            <person name="Medina M."/>
            <person name="Meijer H.J."/>
            <person name="Nordberg E.K."/>
            <person name="Maclean D.J."/>
            <person name="Ospina-Giraldo M.D."/>
            <person name="Morris P.F."/>
            <person name="Phuntumart V."/>
            <person name="Putnam N.H."/>
            <person name="Rash S."/>
            <person name="Rose J.K."/>
            <person name="Sakihama Y."/>
            <person name="Salamov A.A."/>
            <person name="Savidor A."/>
            <person name="Scheuring C.F."/>
            <person name="Smith B.M."/>
            <person name="Sobral B.W."/>
            <person name="Terry A."/>
            <person name="Torto-Alalibo T.A."/>
            <person name="Win J."/>
            <person name="Xu Z."/>
            <person name="Zhang H."/>
            <person name="Grigoriev I.V."/>
            <person name="Rokhsar D.S."/>
            <person name="Boore J.L."/>
        </authorList>
    </citation>
    <scope>NUCLEOTIDE SEQUENCE [LARGE SCALE GENOMIC DNA]</scope>
    <source>
        <strain evidence="3">Pr102</strain>
    </source>
</reference>
<dbReference type="eggNOG" id="KOG0017">
    <property type="taxonomic scope" value="Eukaryota"/>
</dbReference>
<dbReference type="EnsemblProtists" id="Phyra40358">
    <property type="protein sequence ID" value="Phyra40358"/>
    <property type="gene ID" value="Phyra40358"/>
</dbReference>
<dbReference type="HOGENOM" id="CLU_001650_10_3_1"/>
<dbReference type="InParanoid" id="H3G583"/>
<feature type="domain" description="Reverse transcriptase Ty1/copia-type" evidence="1">
    <location>
        <begin position="1"/>
        <end position="72"/>
    </location>
</feature>
<dbReference type="AlphaFoldDB" id="H3G583"/>
<keyword evidence="3" id="KW-1185">Reference proteome</keyword>
<evidence type="ECO:0000313" key="2">
    <source>
        <dbReference type="EnsemblProtists" id="Phyra40358"/>
    </source>
</evidence>
<dbReference type="InterPro" id="IPR013103">
    <property type="entry name" value="RVT_2"/>
</dbReference>